<dbReference type="PANTHER" id="PTHR37030">
    <property type="entry name" value="NUCLEOTIDYLTRANSFERASE"/>
    <property type="match status" value="1"/>
</dbReference>
<dbReference type="Proteomes" id="UP000077405">
    <property type="component" value="Chromosome"/>
</dbReference>
<dbReference type="Pfam" id="PF01909">
    <property type="entry name" value="NTP_transf_2"/>
    <property type="match status" value="1"/>
</dbReference>
<feature type="domain" description="Polymerase nucleotidyl transferase" evidence="1">
    <location>
        <begin position="25"/>
        <end position="84"/>
    </location>
</feature>
<keyword evidence="2" id="KW-0808">Transferase</keyword>
<accession>A0A160JDZ5</accession>
<dbReference type="PANTHER" id="PTHR37030:SF1">
    <property type="entry name" value="NUCLEOTIDYLTRANSFERASE"/>
    <property type="match status" value="1"/>
</dbReference>
<gene>
    <name evidence="2" type="ORF">A6A40_03130</name>
</gene>
<evidence type="ECO:0000313" key="2">
    <source>
        <dbReference type="EMBL" id="ANC90978.1"/>
    </source>
</evidence>
<dbReference type="EMBL" id="CP015285">
    <property type="protein sequence ID" value="ANC90978.1"/>
    <property type="molecule type" value="Genomic_DNA"/>
</dbReference>
<dbReference type="CDD" id="cd05403">
    <property type="entry name" value="NT_KNTase_like"/>
    <property type="match status" value="1"/>
</dbReference>
<evidence type="ECO:0000259" key="1">
    <source>
        <dbReference type="Pfam" id="PF01909"/>
    </source>
</evidence>
<dbReference type="AlphaFoldDB" id="A0A160JDZ5"/>
<dbReference type="Gene3D" id="3.30.460.10">
    <property type="entry name" value="Beta Polymerase, domain 2"/>
    <property type="match status" value="1"/>
</dbReference>
<dbReference type="InterPro" id="IPR002934">
    <property type="entry name" value="Polymerase_NTP_transf_dom"/>
</dbReference>
<keyword evidence="3" id="KW-1185">Reference proteome</keyword>
<evidence type="ECO:0000313" key="3">
    <source>
        <dbReference type="Proteomes" id="UP000077405"/>
    </source>
</evidence>
<organism evidence="2 3">
    <name type="scientific">Azospirillum humicireducens</name>
    <dbReference type="NCBI Taxonomy" id="1226968"/>
    <lineage>
        <taxon>Bacteria</taxon>
        <taxon>Pseudomonadati</taxon>
        <taxon>Pseudomonadota</taxon>
        <taxon>Alphaproteobacteria</taxon>
        <taxon>Rhodospirillales</taxon>
        <taxon>Azospirillaceae</taxon>
        <taxon>Azospirillum</taxon>
    </lineage>
</organism>
<dbReference type="InterPro" id="IPR043519">
    <property type="entry name" value="NT_sf"/>
</dbReference>
<dbReference type="KEGG" id="ahu:A6A40_03130"/>
<dbReference type="OrthoDB" id="559450at2"/>
<reference evidence="2 3" key="1">
    <citation type="journal article" date="2013" name="Int. J. Syst. Evol. Microbiol.">
        <title>Azospirillum humicireducens sp. nov., a nitrogen-fixing bacterium isolated from a microbial fuel cell.</title>
        <authorList>
            <person name="Zhou S."/>
            <person name="Han L."/>
            <person name="Wang Y."/>
            <person name="Yang G."/>
            <person name="Zhuang L."/>
            <person name="Hu P."/>
        </authorList>
    </citation>
    <scope>NUCLEOTIDE SEQUENCE [LARGE SCALE GENOMIC DNA]</scope>
    <source>
        <strain evidence="2 3">SgZ-5</strain>
    </source>
</reference>
<dbReference type="STRING" id="1226968.A6A40_03130"/>
<name>A0A160JDZ5_9PROT</name>
<proteinExistence type="predicted"/>
<dbReference type="SUPFAM" id="SSF81301">
    <property type="entry name" value="Nucleotidyltransferase"/>
    <property type="match status" value="1"/>
</dbReference>
<dbReference type="RefSeq" id="WP_063634072.1">
    <property type="nucleotide sequence ID" value="NZ_CP015285.1"/>
</dbReference>
<dbReference type="GO" id="GO:0016779">
    <property type="term" value="F:nucleotidyltransferase activity"/>
    <property type="evidence" value="ECO:0007669"/>
    <property type="project" value="InterPro"/>
</dbReference>
<sequence length="110" mass="12269">MAVVDTRNDEKLQILLDRIVPALEPEAVYLFGSRARGDFDEDSDYDLLVIVPDDAPKERRSIRHAYASKIGTGIPADIIPCTRANYEASKDVVGTLSYEVKRRGLRVYGA</sequence>
<protein>
    <submittedName>
        <fullName evidence="2">Nucleotidyltransferase domain-containing protein</fullName>
    </submittedName>
</protein>